<dbReference type="InterPro" id="IPR044725">
    <property type="entry name" value="CBSX3_CBS_dom"/>
</dbReference>
<dbReference type="Gene3D" id="3.10.580.10">
    <property type="entry name" value="CBS-domain"/>
    <property type="match status" value="1"/>
</dbReference>
<dbReference type="InterPro" id="IPR051257">
    <property type="entry name" value="Diverse_CBS-Domain"/>
</dbReference>
<reference evidence="4 5" key="1">
    <citation type="submission" date="2022-04" db="EMBL/GenBank/DDBJ databases">
        <authorList>
            <person name="Ye Y.-Q."/>
            <person name="Du Z.-J."/>
        </authorList>
    </citation>
    <scope>NUCLEOTIDE SEQUENCE [LARGE SCALE GENOMIC DNA]</scope>
    <source>
        <strain evidence="4 5">A6E488</strain>
    </source>
</reference>
<feature type="domain" description="CBS" evidence="3">
    <location>
        <begin position="76"/>
        <end position="132"/>
    </location>
</feature>
<dbReference type="PANTHER" id="PTHR43080:SF2">
    <property type="entry name" value="CBS DOMAIN-CONTAINING PROTEIN"/>
    <property type="match status" value="1"/>
</dbReference>
<dbReference type="PROSITE" id="PS51371">
    <property type="entry name" value="CBS"/>
    <property type="match status" value="2"/>
</dbReference>
<dbReference type="EMBL" id="JALIDZ010000019">
    <property type="protein sequence ID" value="MCT8974928.1"/>
    <property type="molecule type" value="Genomic_DNA"/>
</dbReference>
<dbReference type="CDD" id="cd04623">
    <property type="entry name" value="CBS_pair_bac_euk"/>
    <property type="match status" value="1"/>
</dbReference>
<evidence type="ECO:0000256" key="2">
    <source>
        <dbReference type="PROSITE-ProRule" id="PRU00703"/>
    </source>
</evidence>
<dbReference type="Pfam" id="PF00571">
    <property type="entry name" value="CBS"/>
    <property type="match status" value="2"/>
</dbReference>
<protein>
    <submittedName>
        <fullName evidence="4">CBS domain-containing protein</fullName>
    </submittedName>
</protein>
<evidence type="ECO:0000256" key="1">
    <source>
        <dbReference type="ARBA" id="ARBA00023122"/>
    </source>
</evidence>
<sequence>MTVAVILTRKGRDVVTTGPDSRVSDVCDLLETKGIGAVVISHDGSRVDGIFSERDFVRAVARQGSAALERPVRDYMTKAVVTCEPEDLVANVMRKMTEGKFRHLPVIEDGRLAGVISIGDVVKHRIAEAEAEAMAMREYITA</sequence>
<dbReference type="PANTHER" id="PTHR43080">
    <property type="entry name" value="CBS DOMAIN-CONTAINING PROTEIN CBSX3, MITOCHONDRIAL"/>
    <property type="match status" value="1"/>
</dbReference>
<keyword evidence="5" id="KW-1185">Reference proteome</keyword>
<feature type="domain" description="CBS" evidence="3">
    <location>
        <begin position="7"/>
        <end position="68"/>
    </location>
</feature>
<dbReference type="SMART" id="SM00116">
    <property type="entry name" value="CBS"/>
    <property type="match status" value="2"/>
</dbReference>
<dbReference type="RefSeq" id="WP_261618516.1">
    <property type="nucleotide sequence ID" value="NZ_JALIDZ010000019.1"/>
</dbReference>
<organism evidence="4 5">
    <name type="scientific">Microbaculum marinisediminis</name>
    <dbReference type="NCBI Taxonomy" id="2931392"/>
    <lineage>
        <taxon>Bacteria</taxon>
        <taxon>Pseudomonadati</taxon>
        <taxon>Pseudomonadota</taxon>
        <taxon>Alphaproteobacteria</taxon>
        <taxon>Hyphomicrobiales</taxon>
        <taxon>Tepidamorphaceae</taxon>
        <taxon>Microbaculum</taxon>
    </lineage>
</organism>
<dbReference type="InterPro" id="IPR046342">
    <property type="entry name" value="CBS_dom_sf"/>
</dbReference>
<evidence type="ECO:0000313" key="5">
    <source>
        <dbReference type="Proteomes" id="UP001320898"/>
    </source>
</evidence>
<dbReference type="Proteomes" id="UP001320898">
    <property type="component" value="Unassembled WGS sequence"/>
</dbReference>
<comment type="caution">
    <text evidence="4">The sequence shown here is derived from an EMBL/GenBank/DDBJ whole genome shotgun (WGS) entry which is preliminary data.</text>
</comment>
<evidence type="ECO:0000313" key="4">
    <source>
        <dbReference type="EMBL" id="MCT8974928.1"/>
    </source>
</evidence>
<dbReference type="AlphaFoldDB" id="A0AAW5R4R9"/>
<evidence type="ECO:0000259" key="3">
    <source>
        <dbReference type="PROSITE" id="PS51371"/>
    </source>
</evidence>
<dbReference type="InterPro" id="IPR000644">
    <property type="entry name" value="CBS_dom"/>
</dbReference>
<keyword evidence="1 2" id="KW-0129">CBS domain</keyword>
<accession>A0AAW5R4R9</accession>
<dbReference type="SUPFAM" id="SSF54631">
    <property type="entry name" value="CBS-domain pair"/>
    <property type="match status" value="1"/>
</dbReference>
<proteinExistence type="predicted"/>
<name>A0AAW5R4R9_9HYPH</name>
<gene>
    <name evidence="4" type="ORF">MUB46_23975</name>
</gene>